<dbReference type="Proteomes" id="UP001386955">
    <property type="component" value="Unassembled WGS sequence"/>
</dbReference>
<proteinExistence type="predicted"/>
<keyword evidence="2" id="KW-1185">Reference proteome</keyword>
<name>A0AAN9XK18_PSOTE</name>
<accession>A0AAN9XK18</accession>
<protein>
    <submittedName>
        <fullName evidence="1">Uncharacterized protein</fullName>
    </submittedName>
</protein>
<dbReference type="EMBL" id="JAYMYS010000004">
    <property type="protein sequence ID" value="KAK7395189.1"/>
    <property type="molecule type" value="Genomic_DNA"/>
</dbReference>
<evidence type="ECO:0000313" key="1">
    <source>
        <dbReference type="EMBL" id="KAK7395189.1"/>
    </source>
</evidence>
<reference evidence="1 2" key="1">
    <citation type="submission" date="2024-01" db="EMBL/GenBank/DDBJ databases">
        <title>The genomes of 5 underutilized Papilionoideae crops provide insights into root nodulation and disease resistanc.</title>
        <authorList>
            <person name="Jiang F."/>
        </authorList>
    </citation>
    <scope>NUCLEOTIDE SEQUENCE [LARGE SCALE GENOMIC DNA]</scope>
    <source>
        <strain evidence="1">DUOXIRENSHENG_FW03</strain>
        <tissue evidence="1">Leaves</tissue>
    </source>
</reference>
<dbReference type="AlphaFoldDB" id="A0AAN9XK18"/>
<gene>
    <name evidence="1" type="ORF">VNO78_15736</name>
</gene>
<sequence length="88" mass="9760">MEKLVGRFDFGGPTVVESYWVILVESPDLVAMTREASMEIKVDTKEEDDNDEDLWWEQRRGGRGGSVEEEGGDCGVFNFGSLGLLGKS</sequence>
<comment type="caution">
    <text evidence="1">The sequence shown here is derived from an EMBL/GenBank/DDBJ whole genome shotgun (WGS) entry which is preliminary data.</text>
</comment>
<organism evidence="1 2">
    <name type="scientific">Psophocarpus tetragonolobus</name>
    <name type="common">Winged bean</name>
    <name type="synonym">Dolichos tetragonolobus</name>
    <dbReference type="NCBI Taxonomy" id="3891"/>
    <lineage>
        <taxon>Eukaryota</taxon>
        <taxon>Viridiplantae</taxon>
        <taxon>Streptophyta</taxon>
        <taxon>Embryophyta</taxon>
        <taxon>Tracheophyta</taxon>
        <taxon>Spermatophyta</taxon>
        <taxon>Magnoliopsida</taxon>
        <taxon>eudicotyledons</taxon>
        <taxon>Gunneridae</taxon>
        <taxon>Pentapetalae</taxon>
        <taxon>rosids</taxon>
        <taxon>fabids</taxon>
        <taxon>Fabales</taxon>
        <taxon>Fabaceae</taxon>
        <taxon>Papilionoideae</taxon>
        <taxon>50 kb inversion clade</taxon>
        <taxon>NPAAA clade</taxon>
        <taxon>indigoferoid/millettioid clade</taxon>
        <taxon>Phaseoleae</taxon>
        <taxon>Psophocarpus</taxon>
    </lineage>
</organism>
<evidence type="ECO:0000313" key="2">
    <source>
        <dbReference type="Proteomes" id="UP001386955"/>
    </source>
</evidence>